<comment type="caution">
    <text evidence="4">The sequence shown here is derived from an EMBL/GenBank/DDBJ whole genome shotgun (WGS) entry which is preliminary data.</text>
</comment>
<dbReference type="GO" id="GO:0006353">
    <property type="term" value="P:DNA-templated transcription termination"/>
    <property type="evidence" value="ECO:0007669"/>
    <property type="project" value="UniProtKB-KW"/>
</dbReference>
<evidence type="ECO:0000313" key="5">
    <source>
        <dbReference type="Proteomes" id="UP000734854"/>
    </source>
</evidence>
<dbReference type="InterPro" id="IPR003690">
    <property type="entry name" value="MTERF"/>
</dbReference>
<dbReference type="GO" id="GO:0003676">
    <property type="term" value="F:nucleic acid binding"/>
    <property type="evidence" value="ECO:0007669"/>
    <property type="project" value="InterPro"/>
</dbReference>
<gene>
    <name evidence="4" type="ORF">ZIOFF_056947</name>
</gene>
<dbReference type="Gene3D" id="1.25.70.10">
    <property type="entry name" value="Transcription termination factor 3, mitochondrial"/>
    <property type="match status" value="1"/>
</dbReference>
<keyword evidence="2" id="KW-0805">Transcription regulation</keyword>
<sequence>MIKGYAFLLSTSRIGCMLGHNWESRRIFISTCIGTSASFSGATASPNPHFMVEYHVNTCGFSTNDASKVSKLLPHIQSTEKSDVFLRFFKSQGFDGANMRRIISWKPRLFSWDVETNLTSKFKLLSEMSLFEFEIVDVVRLHPIIMSRVDPKF</sequence>
<comment type="similarity">
    <text evidence="1">Belongs to the mTERF family.</text>
</comment>
<proteinExistence type="inferred from homology"/>
<accession>A0A8J5FPK0</accession>
<organism evidence="4 5">
    <name type="scientific">Zingiber officinale</name>
    <name type="common">Ginger</name>
    <name type="synonym">Amomum zingiber</name>
    <dbReference type="NCBI Taxonomy" id="94328"/>
    <lineage>
        <taxon>Eukaryota</taxon>
        <taxon>Viridiplantae</taxon>
        <taxon>Streptophyta</taxon>
        <taxon>Embryophyta</taxon>
        <taxon>Tracheophyta</taxon>
        <taxon>Spermatophyta</taxon>
        <taxon>Magnoliopsida</taxon>
        <taxon>Liliopsida</taxon>
        <taxon>Zingiberales</taxon>
        <taxon>Zingiberaceae</taxon>
        <taxon>Zingiber</taxon>
    </lineage>
</organism>
<reference evidence="4 5" key="1">
    <citation type="submission" date="2020-08" db="EMBL/GenBank/DDBJ databases">
        <title>Plant Genome Project.</title>
        <authorList>
            <person name="Zhang R.-G."/>
        </authorList>
    </citation>
    <scope>NUCLEOTIDE SEQUENCE [LARGE SCALE GENOMIC DNA]</scope>
    <source>
        <tissue evidence="4">Rhizome</tissue>
    </source>
</reference>
<evidence type="ECO:0000256" key="2">
    <source>
        <dbReference type="ARBA" id="ARBA00022472"/>
    </source>
</evidence>
<name>A0A8J5FPK0_ZINOF</name>
<dbReference type="InterPro" id="IPR038538">
    <property type="entry name" value="MTERF_sf"/>
</dbReference>
<evidence type="ECO:0000256" key="3">
    <source>
        <dbReference type="ARBA" id="ARBA00022946"/>
    </source>
</evidence>
<evidence type="ECO:0000256" key="1">
    <source>
        <dbReference type="ARBA" id="ARBA00007692"/>
    </source>
</evidence>
<protein>
    <submittedName>
        <fullName evidence="4">Uncharacterized protein</fullName>
    </submittedName>
</protein>
<keyword evidence="2" id="KW-0804">Transcription</keyword>
<dbReference type="Proteomes" id="UP000734854">
    <property type="component" value="Unassembled WGS sequence"/>
</dbReference>
<keyword evidence="3" id="KW-0809">Transit peptide</keyword>
<keyword evidence="5" id="KW-1185">Reference proteome</keyword>
<evidence type="ECO:0000313" key="4">
    <source>
        <dbReference type="EMBL" id="KAG6488188.1"/>
    </source>
</evidence>
<dbReference type="AlphaFoldDB" id="A0A8J5FPK0"/>
<dbReference type="PANTHER" id="PTHR13068">
    <property type="entry name" value="CGI-12 PROTEIN-RELATED"/>
    <property type="match status" value="1"/>
</dbReference>
<dbReference type="EMBL" id="JACMSC010000015">
    <property type="protein sequence ID" value="KAG6488188.1"/>
    <property type="molecule type" value="Genomic_DNA"/>
</dbReference>
<dbReference type="PANTHER" id="PTHR13068:SF242">
    <property type="entry name" value="OS04G0637500 PROTEIN"/>
    <property type="match status" value="1"/>
</dbReference>
<keyword evidence="2" id="KW-0806">Transcription termination</keyword>